<dbReference type="PANTHER" id="PTHR33463">
    <property type="entry name" value="NB-ARC DOMAIN-CONTAINING PROTEIN-RELATED"/>
    <property type="match status" value="1"/>
</dbReference>
<dbReference type="InterPro" id="IPR036388">
    <property type="entry name" value="WH-like_DNA-bd_sf"/>
</dbReference>
<keyword evidence="5" id="KW-0067">ATP-binding</keyword>
<dbReference type="SMART" id="SM00369">
    <property type="entry name" value="LRR_TYP"/>
    <property type="match status" value="2"/>
</dbReference>
<dbReference type="InterPro" id="IPR032675">
    <property type="entry name" value="LRR_dom_sf"/>
</dbReference>
<feature type="domain" description="AAA+ ATPase" evidence="6">
    <location>
        <begin position="33"/>
        <end position="173"/>
    </location>
</feature>
<keyword evidence="3" id="KW-0677">Repeat</keyword>
<comment type="similarity">
    <text evidence="1">Belongs to the disease resistance NB-LRR family.</text>
</comment>
<dbReference type="InterPro" id="IPR003593">
    <property type="entry name" value="AAA+_ATPase"/>
</dbReference>
<protein>
    <recommendedName>
        <fullName evidence="6">AAA+ ATPase domain-containing protein</fullName>
    </recommendedName>
</protein>
<dbReference type="InterPro" id="IPR050905">
    <property type="entry name" value="Plant_NBS-LRR"/>
</dbReference>
<dbReference type="Gene3D" id="1.10.10.10">
    <property type="entry name" value="Winged helix-like DNA-binding domain superfamily/Winged helix DNA-binding domain"/>
    <property type="match status" value="1"/>
</dbReference>
<proteinExistence type="inferred from homology"/>
<evidence type="ECO:0000256" key="1">
    <source>
        <dbReference type="ARBA" id="ARBA00008894"/>
    </source>
</evidence>
<keyword evidence="5" id="KW-0547">Nucleotide-binding</keyword>
<name>A0A843W858_COLES</name>
<evidence type="ECO:0000256" key="3">
    <source>
        <dbReference type="ARBA" id="ARBA00022737"/>
    </source>
</evidence>
<dbReference type="InterPro" id="IPR003591">
    <property type="entry name" value="Leu-rich_rpt_typical-subtyp"/>
</dbReference>
<dbReference type="PRINTS" id="PR00364">
    <property type="entry name" value="DISEASERSIST"/>
</dbReference>
<dbReference type="FunFam" id="3.40.50.300:FF:001091">
    <property type="entry name" value="Probable disease resistance protein At1g61300"/>
    <property type="match status" value="1"/>
</dbReference>
<dbReference type="InterPro" id="IPR058922">
    <property type="entry name" value="WHD_DRP"/>
</dbReference>
<dbReference type="InterPro" id="IPR027417">
    <property type="entry name" value="P-loop_NTPase"/>
</dbReference>
<organism evidence="7 8">
    <name type="scientific">Colocasia esculenta</name>
    <name type="common">Wild taro</name>
    <name type="synonym">Arum esculentum</name>
    <dbReference type="NCBI Taxonomy" id="4460"/>
    <lineage>
        <taxon>Eukaryota</taxon>
        <taxon>Viridiplantae</taxon>
        <taxon>Streptophyta</taxon>
        <taxon>Embryophyta</taxon>
        <taxon>Tracheophyta</taxon>
        <taxon>Spermatophyta</taxon>
        <taxon>Magnoliopsida</taxon>
        <taxon>Liliopsida</taxon>
        <taxon>Araceae</taxon>
        <taxon>Aroideae</taxon>
        <taxon>Colocasieae</taxon>
        <taxon>Colocasia</taxon>
    </lineage>
</organism>
<keyword evidence="4" id="KW-0611">Plant defense</keyword>
<dbReference type="SUPFAM" id="SSF52540">
    <property type="entry name" value="P-loop containing nucleoside triphosphate hydrolases"/>
    <property type="match status" value="1"/>
</dbReference>
<evidence type="ECO:0000259" key="6">
    <source>
        <dbReference type="SMART" id="SM00382"/>
    </source>
</evidence>
<gene>
    <name evidence="7" type="ORF">Taro_036335</name>
</gene>
<dbReference type="SUPFAM" id="SSF52058">
    <property type="entry name" value="L domain-like"/>
    <property type="match status" value="1"/>
</dbReference>
<evidence type="ECO:0000313" key="7">
    <source>
        <dbReference type="EMBL" id="MQM03547.1"/>
    </source>
</evidence>
<dbReference type="Pfam" id="PF23559">
    <property type="entry name" value="WHD_DRP"/>
    <property type="match status" value="1"/>
</dbReference>
<sequence length="816" mass="91984">MFKKVVEVPLSVDPVVGRGKTLLEIQKHLQDDVSRVIGIYGMGGVGKTTILKKINNDLATAGQHGFDVVIFVTISKNPDVSLIQREIGDRLGLTLPAGNDQGTRRVQCLYQALSEKKFLLLLDDVWEKLDFESIGIPIPAGSPKGGKVVIATRSKQVCVDMEARKGVEVSVLNETESWNLFCSNLHPDVPLTSDPVVEDLVRVVVRKCGGLPLALVIVARAMSNANEHEWRRAATKLRESQNTTQDVLSIIKFSIDSLKDDFTRECLLYCALFPEDYSIKIDQLIEYWLGEGFLDNSRTDSSTLRSALGDGHSIIRTLKNACLLEEGDVKDKHVKMHDMVRETALWLTGNDFDWRNRFIVCEGDEFERISQLHEWESARRISLMRQEVVELPSPVSECPNLLTLLVAAKPLGSRQEPVVVPPTMFAPMSVLRVLDLSRTNIMEIPREVGLLSELRYLNLSWTKIRALPEELGRLLKLRHLGLWGTIELQHIPREAIVSLTRLQRLFLYRSGYSVSFSNDVSSGISWGDLNSNLRRLEEFSVDIHNTPSLDLLAASSRLAMCIKGLRLVGISDLSSSLLSSALEQLVNMEWLSIEDCHQLEVLKITGGRSKLRNLTYLGLTRLRQLSNVIVEGEPFKRSYLFPRIDHLELNGCDRLKDVVWLRQLPFLEKLLLWSCKEVKVLLPPLQAAAGSSSTSFLPKLKYMALVNLPAFMLISNESLVVPSFELLWVSRCPFLRKLPFTDKRNCEKIREIFGSQEWWDSLEWEGDNGESTIVDPAANQVTTSLFRSTLHEVFREIASSSSPAEVDDACRRKFLA</sequence>
<dbReference type="Proteomes" id="UP000652761">
    <property type="component" value="Unassembled WGS sequence"/>
</dbReference>
<dbReference type="FunFam" id="1.10.10.10:FF:000322">
    <property type="entry name" value="Probable disease resistance protein At1g63360"/>
    <property type="match status" value="1"/>
</dbReference>
<dbReference type="InterPro" id="IPR042197">
    <property type="entry name" value="Apaf_helical"/>
</dbReference>
<keyword evidence="8" id="KW-1185">Reference proteome</keyword>
<dbReference type="InterPro" id="IPR002182">
    <property type="entry name" value="NB-ARC"/>
</dbReference>
<evidence type="ECO:0000256" key="5">
    <source>
        <dbReference type="ARBA" id="ARBA00022840"/>
    </source>
</evidence>
<evidence type="ECO:0000256" key="4">
    <source>
        <dbReference type="ARBA" id="ARBA00022821"/>
    </source>
</evidence>
<dbReference type="PANTHER" id="PTHR33463:SF204">
    <property type="entry name" value="NB-ARC DOMAIN-CONTAINING PROTEIN"/>
    <property type="match status" value="1"/>
</dbReference>
<dbReference type="Gene3D" id="3.40.50.300">
    <property type="entry name" value="P-loop containing nucleotide triphosphate hydrolases"/>
    <property type="match status" value="1"/>
</dbReference>
<dbReference type="InterPro" id="IPR055414">
    <property type="entry name" value="LRR_R13L4/SHOC2-like"/>
</dbReference>
<dbReference type="GO" id="GO:0043531">
    <property type="term" value="F:ADP binding"/>
    <property type="evidence" value="ECO:0007669"/>
    <property type="project" value="InterPro"/>
</dbReference>
<dbReference type="EMBL" id="NMUH01003053">
    <property type="protein sequence ID" value="MQM03547.1"/>
    <property type="molecule type" value="Genomic_DNA"/>
</dbReference>
<accession>A0A843W858</accession>
<evidence type="ECO:0000313" key="8">
    <source>
        <dbReference type="Proteomes" id="UP000652761"/>
    </source>
</evidence>
<dbReference type="GO" id="GO:0002758">
    <property type="term" value="P:innate immune response-activating signaling pathway"/>
    <property type="evidence" value="ECO:0007669"/>
    <property type="project" value="UniProtKB-ARBA"/>
</dbReference>
<dbReference type="GO" id="GO:0042742">
    <property type="term" value="P:defense response to bacterium"/>
    <property type="evidence" value="ECO:0007669"/>
    <property type="project" value="UniProtKB-ARBA"/>
</dbReference>
<dbReference type="GO" id="GO:0005524">
    <property type="term" value="F:ATP binding"/>
    <property type="evidence" value="ECO:0007669"/>
    <property type="project" value="UniProtKB-KW"/>
</dbReference>
<dbReference type="OrthoDB" id="1356450at2759"/>
<dbReference type="Pfam" id="PF00931">
    <property type="entry name" value="NB-ARC"/>
    <property type="match status" value="1"/>
</dbReference>
<dbReference type="AlphaFoldDB" id="A0A843W858"/>
<dbReference type="Pfam" id="PF23598">
    <property type="entry name" value="LRR_14"/>
    <property type="match status" value="1"/>
</dbReference>
<dbReference type="Gene3D" id="1.10.8.430">
    <property type="entry name" value="Helical domain of apoptotic protease-activating factors"/>
    <property type="match status" value="1"/>
</dbReference>
<dbReference type="Gene3D" id="3.80.10.10">
    <property type="entry name" value="Ribonuclease Inhibitor"/>
    <property type="match status" value="2"/>
</dbReference>
<comment type="caution">
    <text evidence="7">The sequence shown here is derived from an EMBL/GenBank/DDBJ whole genome shotgun (WGS) entry which is preliminary data.</text>
</comment>
<keyword evidence="2" id="KW-0433">Leucine-rich repeat</keyword>
<evidence type="ECO:0000256" key="2">
    <source>
        <dbReference type="ARBA" id="ARBA00022614"/>
    </source>
</evidence>
<dbReference type="SMART" id="SM00382">
    <property type="entry name" value="AAA"/>
    <property type="match status" value="1"/>
</dbReference>
<dbReference type="GO" id="GO:0009626">
    <property type="term" value="P:plant-type hypersensitive response"/>
    <property type="evidence" value="ECO:0007669"/>
    <property type="project" value="UniProtKB-ARBA"/>
</dbReference>
<reference evidence="7" key="1">
    <citation type="submission" date="2017-07" db="EMBL/GenBank/DDBJ databases">
        <title>Taro Niue Genome Assembly and Annotation.</title>
        <authorList>
            <person name="Atibalentja N."/>
            <person name="Keating K."/>
            <person name="Fields C.J."/>
        </authorList>
    </citation>
    <scope>NUCLEOTIDE SEQUENCE</scope>
    <source>
        <strain evidence="7">Niue_2</strain>
        <tissue evidence="7">Leaf</tissue>
    </source>
</reference>